<dbReference type="RefSeq" id="WP_344257495.1">
    <property type="nucleotide sequence ID" value="NZ_BAAARE010000043.1"/>
</dbReference>
<dbReference type="CDD" id="cd00565">
    <property type="entry name" value="Ubl_ThiS"/>
    <property type="match status" value="1"/>
</dbReference>
<name>A0ABP5ZTL6_9MICO</name>
<dbReference type="PANTHER" id="PTHR34472">
    <property type="entry name" value="SULFUR CARRIER PROTEIN THIS"/>
    <property type="match status" value="1"/>
</dbReference>
<dbReference type="SUPFAM" id="SSF54285">
    <property type="entry name" value="MoaD/ThiS"/>
    <property type="match status" value="1"/>
</dbReference>
<comment type="caution">
    <text evidence="1">The sequence shown here is derived from an EMBL/GenBank/DDBJ whole genome shotgun (WGS) entry which is preliminary data.</text>
</comment>
<dbReference type="Gene3D" id="3.10.20.30">
    <property type="match status" value="1"/>
</dbReference>
<dbReference type="InterPro" id="IPR012675">
    <property type="entry name" value="Beta-grasp_dom_sf"/>
</dbReference>
<dbReference type="InterPro" id="IPR016155">
    <property type="entry name" value="Mopterin_synth/thiamin_S_b"/>
</dbReference>
<sequence length="66" mass="6807">MNITVNGHEQAVPPDATITDLVEAMGMPSRGIAVALDQAVVPRSAWPHTVLVSGARVDVVTAMQGG</sequence>
<dbReference type="InterPro" id="IPR010035">
    <property type="entry name" value="Thi_S"/>
</dbReference>
<dbReference type="InterPro" id="IPR003749">
    <property type="entry name" value="ThiS/MoaD-like"/>
</dbReference>
<reference evidence="2" key="1">
    <citation type="journal article" date="2019" name="Int. J. Syst. Evol. Microbiol.">
        <title>The Global Catalogue of Microorganisms (GCM) 10K type strain sequencing project: providing services to taxonomists for standard genome sequencing and annotation.</title>
        <authorList>
            <consortium name="The Broad Institute Genomics Platform"/>
            <consortium name="The Broad Institute Genome Sequencing Center for Infectious Disease"/>
            <person name="Wu L."/>
            <person name="Ma J."/>
        </authorList>
    </citation>
    <scope>NUCLEOTIDE SEQUENCE [LARGE SCALE GENOMIC DNA]</scope>
    <source>
        <strain evidence="2">JCM 16259</strain>
    </source>
</reference>
<dbReference type="PANTHER" id="PTHR34472:SF1">
    <property type="entry name" value="SULFUR CARRIER PROTEIN THIS"/>
    <property type="match status" value="1"/>
</dbReference>
<gene>
    <name evidence="1" type="primary">thiS</name>
    <name evidence="1" type="ORF">GCM10009858_46520</name>
</gene>
<accession>A0ABP5ZTL6</accession>
<evidence type="ECO:0000313" key="1">
    <source>
        <dbReference type="EMBL" id="GAA2503153.1"/>
    </source>
</evidence>
<dbReference type="Pfam" id="PF02597">
    <property type="entry name" value="ThiS"/>
    <property type="match status" value="1"/>
</dbReference>
<dbReference type="EMBL" id="BAAARE010000043">
    <property type="protein sequence ID" value="GAA2503153.1"/>
    <property type="molecule type" value="Genomic_DNA"/>
</dbReference>
<dbReference type="NCBIfam" id="TIGR01683">
    <property type="entry name" value="thiS"/>
    <property type="match status" value="1"/>
</dbReference>
<keyword evidence="2" id="KW-1185">Reference proteome</keyword>
<organism evidence="1 2">
    <name type="scientific">Terrabacter carboxydivorans</name>
    <dbReference type="NCBI Taxonomy" id="619730"/>
    <lineage>
        <taxon>Bacteria</taxon>
        <taxon>Bacillati</taxon>
        <taxon>Actinomycetota</taxon>
        <taxon>Actinomycetes</taxon>
        <taxon>Micrococcales</taxon>
        <taxon>Intrasporangiaceae</taxon>
        <taxon>Terrabacter</taxon>
    </lineage>
</organism>
<dbReference type="Proteomes" id="UP001500730">
    <property type="component" value="Unassembled WGS sequence"/>
</dbReference>
<proteinExistence type="predicted"/>
<protein>
    <submittedName>
        <fullName evidence="1">Sulfur carrier protein ThiS</fullName>
    </submittedName>
</protein>
<evidence type="ECO:0000313" key="2">
    <source>
        <dbReference type="Proteomes" id="UP001500730"/>
    </source>
</evidence>